<sequence length="262" mass="27928">MRYLVWLQVILLSGTLSGQQLQAGPYQLTLKRELGITLVGAGAAAGGYFLNHATDDVLLRDLELPGVPPFDGSALRHDSDGAATASDIVAYGSLVMPALLLADQRMAKDARTLAVLFAETILLNQGFTDIVKGTVKRPRPYLYEGGLAPDLAVTAYDRSSFLSNHTSTTAAASFFVARVFADYHPESELRTYVWIASATLPALGGYLRVRAGQHFPSDVVAGYGLGAIIGYGVPLLHRKGGAERRWTVVPGGSGILLTVRLG</sequence>
<keyword evidence="3" id="KW-1185">Reference proteome</keyword>
<reference evidence="2 3" key="1">
    <citation type="submission" date="2018-02" db="EMBL/GenBank/DDBJ databases">
        <title>Genomic Encyclopedia of Archaeal and Bacterial Type Strains, Phase II (KMG-II): from individual species to whole genera.</title>
        <authorList>
            <person name="Goeker M."/>
        </authorList>
    </citation>
    <scope>NUCLEOTIDE SEQUENCE [LARGE SCALE GENOMIC DNA]</scope>
    <source>
        <strain evidence="2 3">DSM 29526</strain>
    </source>
</reference>
<organism evidence="2 3">
    <name type="scientific">Neolewinella xylanilytica</name>
    <dbReference type="NCBI Taxonomy" id="1514080"/>
    <lineage>
        <taxon>Bacteria</taxon>
        <taxon>Pseudomonadati</taxon>
        <taxon>Bacteroidota</taxon>
        <taxon>Saprospiria</taxon>
        <taxon>Saprospirales</taxon>
        <taxon>Lewinellaceae</taxon>
        <taxon>Neolewinella</taxon>
    </lineage>
</organism>
<proteinExistence type="predicted"/>
<dbReference type="Gene3D" id="1.20.144.10">
    <property type="entry name" value="Phosphatidic acid phosphatase type 2/haloperoxidase"/>
    <property type="match status" value="1"/>
</dbReference>
<dbReference type="PANTHER" id="PTHR14969">
    <property type="entry name" value="SPHINGOSINE-1-PHOSPHATE PHOSPHOHYDROLASE"/>
    <property type="match status" value="1"/>
</dbReference>
<feature type="domain" description="Phosphatidic acid phosphatase type 2/haloperoxidase" evidence="1">
    <location>
        <begin position="114"/>
        <end position="234"/>
    </location>
</feature>
<dbReference type="Pfam" id="PF01569">
    <property type="entry name" value="PAP2"/>
    <property type="match status" value="1"/>
</dbReference>
<dbReference type="EMBL" id="PTJC01000005">
    <property type="protein sequence ID" value="PPK88689.1"/>
    <property type="molecule type" value="Genomic_DNA"/>
</dbReference>
<dbReference type="CDD" id="cd01610">
    <property type="entry name" value="PAP2_like"/>
    <property type="match status" value="1"/>
</dbReference>
<dbReference type="SUPFAM" id="SSF48317">
    <property type="entry name" value="Acid phosphatase/Vanadium-dependent haloperoxidase"/>
    <property type="match status" value="1"/>
</dbReference>
<dbReference type="SMART" id="SM00014">
    <property type="entry name" value="acidPPc"/>
    <property type="match status" value="1"/>
</dbReference>
<dbReference type="InterPro" id="IPR036938">
    <property type="entry name" value="PAP2/HPO_sf"/>
</dbReference>
<dbReference type="InterPro" id="IPR000326">
    <property type="entry name" value="PAP2/HPO"/>
</dbReference>
<protein>
    <submittedName>
        <fullName evidence="2">Membrane-associated phospholipid phosphatase</fullName>
    </submittedName>
</protein>
<dbReference type="AlphaFoldDB" id="A0A2S6IB59"/>
<dbReference type="Proteomes" id="UP000237662">
    <property type="component" value="Unassembled WGS sequence"/>
</dbReference>
<dbReference type="PANTHER" id="PTHR14969:SF13">
    <property type="entry name" value="AT30094P"/>
    <property type="match status" value="1"/>
</dbReference>
<evidence type="ECO:0000313" key="2">
    <source>
        <dbReference type="EMBL" id="PPK88689.1"/>
    </source>
</evidence>
<evidence type="ECO:0000313" key="3">
    <source>
        <dbReference type="Proteomes" id="UP000237662"/>
    </source>
</evidence>
<gene>
    <name evidence="2" type="ORF">CLV84_1659</name>
</gene>
<name>A0A2S6IB59_9BACT</name>
<accession>A0A2S6IB59</accession>
<comment type="caution">
    <text evidence="2">The sequence shown here is derived from an EMBL/GenBank/DDBJ whole genome shotgun (WGS) entry which is preliminary data.</text>
</comment>
<evidence type="ECO:0000259" key="1">
    <source>
        <dbReference type="SMART" id="SM00014"/>
    </source>
</evidence>